<feature type="domain" description="Gfo/Idh/MocA-like oxidoreductase N-terminal" evidence="3">
    <location>
        <begin position="10"/>
        <end position="128"/>
    </location>
</feature>
<sequence>MATTSVSSPLRIGIAGLGRLGQRHAEALAFRTRHCNLVAACSPVASERAFAGEQLGIGRLYDDFDAFIADPEIDAVVLVTPTSLHANQTIAALEAGKHVFVEKPLALNVADCERVLAVAERHPAQVAMVGFVRRFDPSYMAAQASVAAGEIGQPFLVRSQTCDQNDPEGFFVRFAPTSGGIFMDCSVHDIDLARWMLGRPKALRAFATGTTALHPALAEFGDVDNGLAIVEFEGGARAVLYASRTMAHGHETSTEVIGTAGKLTVGEHAARDRVVRSDSHGVRHAVVKDFYERFETAFATEMAAFVAACRGEQPLSLTLADALEATRIGLAITRSLHSGQAEPV</sequence>
<dbReference type="RefSeq" id="WP_310373195.1">
    <property type="nucleotide sequence ID" value="NZ_JAVDXT010000002.1"/>
</dbReference>
<dbReference type="InterPro" id="IPR036291">
    <property type="entry name" value="NAD(P)-bd_dom_sf"/>
</dbReference>
<keyword evidence="2 5" id="KW-0560">Oxidoreductase</keyword>
<dbReference type="InterPro" id="IPR000683">
    <property type="entry name" value="Gfo/Idh/MocA-like_OxRdtase_N"/>
</dbReference>
<evidence type="ECO:0000256" key="2">
    <source>
        <dbReference type="ARBA" id="ARBA00023002"/>
    </source>
</evidence>
<evidence type="ECO:0000259" key="4">
    <source>
        <dbReference type="Pfam" id="PF22725"/>
    </source>
</evidence>
<dbReference type="Proteomes" id="UP001180487">
    <property type="component" value="Unassembled WGS sequence"/>
</dbReference>
<accession>A0ABU2C892</accession>
<keyword evidence="6" id="KW-1185">Reference proteome</keyword>
<proteinExistence type="inferred from homology"/>
<dbReference type="InterPro" id="IPR055170">
    <property type="entry name" value="GFO_IDH_MocA-like_dom"/>
</dbReference>
<gene>
    <name evidence="5" type="ORF">J2X19_002234</name>
</gene>
<evidence type="ECO:0000313" key="5">
    <source>
        <dbReference type="EMBL" id="MDR7377555.1"/>
    </source>
</evidence>
<evidence type="ECO:0000256" key="1">
    <source>
        <dbReference type="ARBA" id="ARBA00010928"/>
    </source>
</evidence>
<organism evidence="5 6">
    <name type="scientific">Rhodoferax ferrireducens</name>
    <dbReference type="NCBI Taxonomy" id="192843"/>
    <lineage>
        <taxon>Bacteria</taxon>
        <taxon>Pseudomonadati</taxon>
        <taxon>Pseudomonadota</taxon>
        <taxon>Betaproteobacteria</taxon>
        <taxon>Burkholderiales</taxon>
        <taxon>Comamonadaceae</taxon>
        <taxon>Rhodoferax</taxon>
    </lineage>
</organism>
<reference evidence="5 6" key="1">
    <citation type="submission" date="2023-07" db="EMBL/GenBank/DDBJ databases">
        <title>Sorghum-associated microbial communities from plants grown in Nebraska, USA.</title>
        <authorList>
            <person name="Schachtman D."/>
        </authorList>
    </citation>
    <scope>NUCLEOTIDE SEQUENCE [LARGE SCALE GENOMIC DNA]</scope>
    <source>
        <strain evidence="5 6">BE313</strain>
    </source>
</reference>
<dbReference type="SUPFAM" id="SSF51735">
    <property type="entry name" value="NAD(P)-binding Rossmann-fold domains"/>
    <property type="match status" value="1"/>
</dbReference>
<name>A0ABU2C892_9BURK</name>
<dbReference type="Gene3D" id="3.30.360.10">
    <property type="entry name" value="Dihydrodipicolinate Reductase, domain 2"/>
    <property type="match status" value="1"/>
</dbReference>
<dbReference type="EMBL" id="JAVDXT010000002">
    <property type="protein sequence ID" value="MDR7377555.1"/>
    <property type="molecule type" value="Genomic_DNA"/>
</dbReference>
<evidence type="ECO:0000259" key="3">
    <source>
        <dbReference type="Pfam" id="PF01408"/>
    </source>
</evidence>
<dbReference type="GO" id="GO:0050112">
    <property type="term" value="F:inositol 2-dehydrogenase (NAD+) activity"/>
    <property type="evidence" value="ECO:0007669"/>
    <property type="project" value="UniProtKB-EC"/>
</dbReference>
<dbReference type="Pfam" id="PF22725">
    <property type="entry name" value="GFO_IDH_MocA_C3"/>
    <property type="match status" value="1"/>
</dbReference>
<dbReference type="SUPFAM" id="SSF55347">
    <property type="entry name" value="Glyceraldehyde-3-phosphate dehydrogenase-like, C-terminal domain"/>
    <property type="match status" value="1"/>
</dbReference>
<dbReference type="EC" id="1.1.1.18" evidence="5"/>
<protein>
    <submittedName>
        <fullName evidence="5">Myo-inositol 2-dehydrogenase/D-chiro-inositol 1-dehydrogenase</fullName>
        <ecNumber evidence="5">1.1.1.18</ecNumber>
        <ecNumber evidence="5">1.1.1.369</ecNumber>
    </submittedName>
</protein>
<dbReference type="PANTHER" id="PTHR42840:SF3">
    <property type="entry name" value="BINDING ROSSMANN FOLD OXIDOREDUCTASE, PUTATIVE (AFU_ORTHOLOGUE AFUA_2G10240)-RELATED"/>
    <property type="match status" value="1"/>
</dbReference>
<comment type="similarity">
    <text evidence="1">Belongs to the Gfo/Idh/MocA family.</text>
</comment>
<dbReference type="Pfam" id="PF01408">
    <property type="entry name" value="GFO_IDH_MocA"/>
    <property type="match status" value="1"/>
</dbReference>
<dbReference type="Gene3D" id="3.40.50.720">
    <property type="entry name" value="NAD(P)-binding Rossmann-like Domain"/>
    <property type="match status" value="1"/>
</dbReference>
<dbReference type="EC" id="1.1.1.369" evidence="5"/>
<feature type="domain" description="GFO/IDH/MocA-like oxidoreductase" evidence="4">
    <location>
        <begin position="139"/>
        <end position="263"/>
    </location>
</feature>
<dbReference type="PANTHER" id="PTHR42840">
    <property type="entry name" value="NAD(P)-BINDING ROSSMANN-FOLD SUPERFAMILY PROTEIN-RELATED"/>
    <property type="match status" value="1"/>
</dbReference>
<evidence type="ECO:0000313" key="6">
    <source>
        <dbReference type="Proteomes" id="UP001180487"/>
    </source>
</evidence>
<comment type="caution">
    <text evidence="5">The sequence shown here is derived from an EMBL/GenBank/DDBJ whole genome shotgun (WGS) entry which is preliminary data.</text>
</comment>